<reference evidence="3" key="1">
    <citation type="journal article" date="2014" name="Int. J. Syst. Evol. Microbiol.">
        <title>Complete genome of a new Firmicutes species belonging to the dominant human colonic microbiota ('Ruminococcus bicirculans') reveals two chromosomes and a selective capacity to utilize plant glucans.</title>
        <authorList>
            <consortium name="NISC Comparative Sequencing Program"/>
            <person name="Wegmann U."/>
            <person name="Louis P."/>
            <person name="Goesmann A."/>
            <person name="Henrissat B."/>
            <person name="Duncan S.H."/>
            <person name="Flint H.J."/>
        </authorList>
    </citation>
    <scope>NUCLEOTIDE SEQUENCE</scope>
    <source>
        <strain evidence="3">NBRC 107715</strain>
    </source>
</reference>
<organism evidence="2 4">
    <name type="scientific">Methylobacterium oxalidis</name>
    <dbReference type="NCBI Taxonomy" id="944322"/>
    <lineage>
        <taxon>Bacteria</taxon>
        <taxon>Pseudomonadati</taxon>
        <taxon>Pseudomonadota</taxon>
        <taxon>Alphaproteobacteria</taxon>
        <taxon>Hyphomicrobiales</taxon>
        <taxon>Methylobacteriaceae</taxon>
        <taxon>Methylobacterium</taxon>
    </lineage>
</organism>
<dbReference type="Proteomes" id="UP000321960">
    <property type="component" value="Unassembled WGS sequence"/>
</dbReference>
<feature type="domain" description="DUF1508" evidence="1">
    <location>
        <begin position="19"/>
        <end position="48"/>
    </location>
</feature>
<dbReference type="AlphaFoldDB" id="A0A512J9X5"/>
<dbReference type="InterPro" id="IPR010879">
    <property type="entry name" value="DUF1508"/>
</dbReference>
<comment type="caution">
    <text evidence="2">The sequence shown here is derived from an EMBL/GenBank/DDBJ whole genome shotgun (WGS) entry which is preliminary data.</text>
</comment>
<dbReference type="InterPro" id="IPR036913">
    <property type="entry name" value="YegP-like_sf"/>
</dbReference>
<evidence type="ECO:0000313" key="5">
    <source>
        <dbReference type="Proteomes" id="UP001156856"/>
    </source>
</evidence>
<reference evidence="5" key="2">
    <citation type="journal article" date="2019" name="Int. J. Syst. Evol. Microbiol.">
        <title>The Global Catalogue of Microorganisms (GCM) 10K type strain sequencing project: providing services to taxonomists for standard genome sequencing and annotation.</title>
        <authorList>
            <consortium name="The Broad Institute Genomics Platform"/>
            <consortium name="The Broad Institute Genome Sequencing Center for Infectious Disease"/>
            <person name="Wu L."/>
            <person name="Ma J."/>
        </authorList>
    </citation>
    <scope>NUCLEOTIDE SEQUENCE [LARGE SCALE GENOMIC DNA]</scope>
    <source>
        <strain evidence="5">NBRC 107715</strain>
    </source>
</reference>
<keyword evidence="5" id="KW-1185">Reference proteome</keyword>
<evidence type="ECO:0000313" key="3">
    <source>
        <dbReference type="EMBL" id="GLS67955.1"/>
    </source>
</evidence>
<reference evidence="2 4" key="3">
    <citation type="submission" date="2019-07" db="EMBL/GenBank/DDBJ databases">
        <title>Whole genome shotgun sequence of Methylobacterium oxalidis NBRC 107715.</title>
        <authorList>
            <person name="Hosoyama A."/>
            <person name="Uohara A."/>
            <person name="Ohji S."/>
            <person name="Ichikawa N."/>
        </authorList>
    </citation>
    <scope>NUCLEOTIDE SEQUENCE [LARGE SCALE GENOMIC DNA]</scope>
    <source>
        <strain evidence="2 4">NBRC 107715</strain>
    </source>
</reference>
<gene>
    <name evidence="3" type="ORF">GCM10007888_63400</name>
    <name evidence="2" type="ORF">MOX02_47850</name>
</gene>
<evidence type="ECO:0000313" key="2">
    <source>
        <dbReference type="EMBL" id="GEP06747.1"/>
    </source>
</evidence>
<dbReference type="EMBL" id="BSPK01000118">
    <property type="protein sequence ID" value="GLS67955.1"/>
    <property type="molecule type" value="Genomic_DNA"/>
</dbReference>
<dbReference type="Proteomes" id="UP001156856">
    <property type="component" value="Unassembled WGS sequence"/>
</dbReference>
<dbReference type="SUPFAM" id="SSF160113">
    <property type="entry name" value="YegP-like"/>
    <property type="match status" value="1"/>
</dbReference>
<evidence type="ECO:0000313" key="4">
    <source>
        <dbReference type="Proteomes" id="UP000321960"/>
    </source>
</evidence>
<accession>A0A512J9X5</accession>
<dbReference type="EMBL" id="BJZU01000121">
    <property type="protein sequence ID" value="GEP06747.1"/>
    <property type="molecule type" value="Genomic_DNA"/>
</dbReference>
<sequence length="62" mass="6956">MIMSTCKGSNGDTWEIYQSGGQWRWRRKARNGEPVGASTEAYVNKSDCIANARRNGMDCDPK</sequence>
<name>A0A512J9X5_9HYPH</name>
<dbReference type="Pfam" id="PF07411">
    <property type="entry name" value="DUF1508"/>
    <property type="match status" value="1"/>
</dbReference>
<protein>
    <recommendedName>
        <fullName evidence="1">DUF1508 domain-containing protein</fullName>
    </recommendedName>
</protein>
<dbReference type="Gene3D" id="3.30.160.160">
    <property type="entry name" value="YegP-like"/>
    <property type="match status" value="1"/>
</dbReference>
<evidence type="ECO:0000259" key="1">
    <source>
        <dbReference type="Pfam" id="PF07411"/>
    </source>
</evidence>
<reference evidence="3" key="4">
    <citation type="submission" date="2023-01" db="EMBL/GenBank/DDBJ databases">
        <title>Draft genome sequence of Methylobacterium oxalidis strain NBRC 107715.</title>
        <authorList>
            <person name="Sun Q."/>
            <person name="Mori K."/>
        </authorList>
    </citation>
    <scope>NUCLEOTIDE SEQUENCE</scope>
    <source>
        <strain evidence="3">NBRC 107715</strain>
    </source>
</reference>
<proteinExistence type="predicted"/>